<proteinExistence type="predicted"/>
<dbReference type="Gene3D" id="3.40.50.11270">
    <property type="match status" value="1"/>
</dbReference>
<dbReference type="AlphaFoldDB" id="A0A1F5GBL0"/>
<dbReference type="PANTHER" id="PTHR30426:SF0">
    <property type="entry name" value="4-HYDROXY-3-METHYLBUT-2-ENYL DIPHOSPHATE REDUCTASE"/>
    <property type="match status" value="1"/>
</dbReference>
<protein>
    <recommendedName>
        <fullName evidence="8">4-hydroxy-3-methylbut-2-enyl diphosphate reductase</fullName>
    </recommendedName>
</protein>
<evidence type="ECO:0000256" key="2">
    <source>
        <dbReference type="ARBA" id="ARBA00022485"/>
    </source>
</evidence>
<dbReference type="GO" id="GO:0019288">
    <property type="term" value="P:isopentenyl diphosphate biosynthetic process, methylerythritol 4-phosphate pathway"/>
    <property type="evidence" value="ECO:0007669"/>
    <property type="project" value="InterPro"/>
</dbReference>
<gene>
    <name evidence="6" type="ORF">A3D04_01280</name>
</gene>
<dbReference type="GO" id="GO:0051539">
    <property type="term" value="F:4 iron, 4 sulfur cluster binding"/>
    <property type="evidence" value="ECO:0007669"/>
    <property type="project" value="UniProtKB-KW"/>
</dbReference>
<dbReference type="Proteomes" id="UP000177369">
    <property type="component" value="Unassembled WGS sequence"/>
</dbReference>
<keyword evidence="3" id="KW-0479">Metal-binding</keyword>
<evidence type="ECO:0000256" key="1">
    <source>
        <dbReference type="ARBA" id="ARBA00001966"/>
    </source>
</evidence>
<dbReference type="GO" id="GO:0051745">
    <property type="term" value="F:4-hydroxy-3-methylbut-2-enyl diphosphate reductase activity"/>
    <property type="evidence" value="ECO:0007669"/>
    <property type="project" value="InterPro"/>
</dbReference>
<evidence type="ECO:0000256" key="5">
    <source>
        <dbReference type="ARBA" id="ARBA00023014"/>
    </source>
</evidence>
<dbReference type="STRING" id="1797714.A3D04_01280"/>
<dbReference type="Gene3D" id="3.40.1010.20">
    <property type="entry name" value="4-hydroxy-3-methylbut-2-enyl diphosphate reductase, catalytic domain"/>
    <property type="match status" value="2"/>
</dbReference>
<dbReference type="Pfam" id="PF02401">
    <property type="entry name" value="LYTB"/>
    <property type="match status" value="1"/>
</dbReference>
<dbReference type="GO" id="GO:0046872">
    <property type="term" value="F:metal ion binding"/>
    <property type="evidence" value="ECO:0007669"/>
    <property type="project" value="UniProtKB-KW"/>
</dbReference>
<sequence>MGDRLNSREIPGGGIEIISLPYEQGPCGGVWRILKIADVALEEISGREPLYTNHDLVHNVPLMEEYRSKGLVVFHNNWQLVPDQSKAFVIPSAHGVGPDFFVNAQRKGCIVLEDSTCQLVKKVEYRAKAAVANGYHILYIGSLLKNGDLHPEPDGIRRHMSPEAIDILIKPEDIGELNFEENQRLMILTQTTLSRTETDDFVNIIKSRWPWVEVKDDICYATDNRQLAVSELLSKYGDVDLLLVVGSEHSHNSQELLKIGLKKDIQSYAFDDPNKLDPSWLIGKKHPIVTSGASVITPYVDQLLERLITFAPSAQVVYEDPVSDENLELVFKYQEEEIRQKIREKYAI</sequence>
<reference evidence="6 7" key="1">
    <citation type="journal article" date="2016" name="Nat. Commun.">
        <title>Thousands of microbial genomes shed light on interconnected biogeochemical processes in an aquifer system.</title>
        <authorList>
            <person name="Anantharaman K."/>
            <person name="Brown C.T."/>
            <person name="Hug L.A."/>
            <person name="Sharon I."/>
            <person name="Castelle C.J."/>
            <person name="Probst A.J."/>
            <person name="Thomas B.C."/>
            <person name="Singh A."/>
            <person name="Wilkins M.J."/>
            <person name="Karaoz U."/>
            <person name="Brodie E.L."/>
            <person name="Williams K.H."/>
            <person name="Hubbard S.S."/>
            <person name="Banfield J.F."/>
        </authorList>
    </citation>
    <scope>NUCLEOTIDE SEQUENCE [LARGE SCALE GENOMIC DNA]</scope>
</reference>
<dbReference type="EMBL" id="MFBD01000008">
    <property type="protein sequence ID" value="OGD89251.1"/>
    <property type="molecule type" value="Genomic_DNA"/>
</dbReference>
<keyword evidence="5" id="KW-0411">Iron-sulfur</keyword>
<keyword evidence="2" id="KW-0004">4Fe-4S</keyword>
<keyword evidence="4" id="KW-0408">Iron</keyword>
<dbReference type="InterPro" id="IPR003451">
    <property type="entry name" value="LytB/IspH"/>
</dbReference>
<evidence type="ECO:0000313" key="6">
    <source>
        <dbReference type="EMBL" id="OGD89251.1"/>
    </source>
</evidence>
<name>A0A1F5GBL0_9BACT</name>
<comment type="caution">
    <text evidence="6">The sequence shown here is derived from an EMBL/GenBank/DDBJ whole genome shotgun (WGS) entry which is preliminary data.</text>
</comment>
<evidence type="ECO:0000313" key="7">
    <source>
        <dbReference type="Proteomes" id="UP000177369"/>
    </source>
</evidence>
<dbReference type="GO" id="GO:0050992">
    <property type="term" value="P:dimethylallyl diphosphate biosynthetic process"/>
    <property type="evidence" value="ECO:0007669"/>
    <property type="project" value="InterPro"/>
</dbReference>
<evidence type="ECO:0008006" key="8">
    <source>
        <dbReference type="Google" id="ProtNLM"/>
    </source>
</evidence>
<organism evidence="6 7">
    <name type="scientific">Candidatus Curtissbacteria bacterium RIFCSPHIGHO2_02_FULL_40_16b</name>
    <dbReference type="NCBI Taxonomy" id="1797714"/>
    <lineage>
        <taxon>Bacteria</taxon>
        <taxon>Candidatus Curtissiibacteriota</taxon>
    </lineage>
</organism>
<dbReference type="PANTHER" id="PTHR30426">
    <property type="entry name" value="4-HYDROXY-3-METHYLBUT-2-ENYL DIPHOSPHATE REDUCTASE"/>
    <property type="match status" value="1"/>
</dbReference>
<accession>A0A1F5GBL0</accession>
<evidence type="ECO:0000256" key="4">
    <source>
        <dbReference type="ARBA" id="ARBA00023004"/>
    </source>
</evidence>
<comment type="cofactor">
    <cofactor evidence="1">
        <name>[4Fe-4S] cluster</name>
        <dbReference type="ChEBI" id="CHEBI:49883"/>
    </cofactor>
</comment>
<evidence type="ECO:0000256" key="3">
    <source>
        <dbReference type="ARBA" id="ARBA00022723"/>
    </source>
</evidence>